<dbReference type="InterPro" id="IPR036890">
    <property type="entry name" value="HATPase_C_sf"/>
</dbReference>
<dbReference type="CDD" id="cd00130">
    <property type="entry name" value="PAS"/>
    <property type="match status" value="2"/>
</dbReference>
<dbReference type="InterPro" id="IPR001610">
    <property type="entry name" value="PAC"/>
</dbReference>
<dbReference type="PRINTS" id="PR00344">
    <property type="entry name" value="BCTRLSENSOR"/>
</dbReference>
<dbReference type="SUPFAM" id="SSF55785">
    <property type="entry name" value="PYP-like sensor domain (PAS domain)"/>
    <property type="match status" value="2"/>
</dbReference>
<dbReference type="PROSITE" id="PS50109">
    <property type="entry name" value="HIS_KIN"/>
    <property type="match status" value="1"/>
</dbReference>
<dbReference type="PROSITE" id="PS50113">
    <property type="entry name" value="PAC"/>
    <property type="match status" value="2"/>
</dbReference>
<dbReference type="SUPFAM" id="SSF55781">
    <property type="entry name" value="GAF domain-like"/>
    <property type="match status" value="1"/>
</dbReference>
<dbReference type="SUPFAM" id="SSF55874">
    <property type="entry name" value="ATPase domain of HSP90 chaperone/DNA topoisomerase II/histidine kinase"/>
    <property type="match status" value="1"/>
</dbReference>
<dbReference type="InterPro" id="IPR013767">
    <property type="entry name" value="PAS_fold"/>
</dbReference>
<comment type="caution">
    <text evidence="5">The sequence shown here is derived from an EMBL/GenBank/DDBJ whole genome shotgun (WGS) entry which is preliminary data.</text>
</comment>
<dbReference type="GO" id="GO:0016772">
    <property type="term" value="F:transferase activity, transferring phosphorus-containing groups"/>
    <property type="evidence" value="ECO:0007669"/>
    <property type="project" value="InterPro"/>
</dbReference>
<dbReference type="InterPro" id="IPR003594">
    <property type="entry name" value="HATPase_dom"/>
</dbReference>
<evidence type="ECO:0000313" key="6">
    <source>
        <dbReference type="Proteomes" id="UP000439022"/>
    </source>
</evidence>
<dbReference type="SMART" id="SM00091">
    <property type="entry name" value="PAS"/>
    <property type="match status" value="2"/>
</dbReference>
<dbReference type="Gene3D" id="3.30.565.10">
    <property type="entry name" value="Histidine kinase-like ATPase, C-terminal domain"/>
    <property type="match status" value="1"/>
</dbReference>
<dbReference type="InterPro" id="IPR005467">
    <property type="entry name" value="His_kinase_dom"/>
</dbReference>
<accession>A0A6A8GN02</accession>
<protein>
    <submittedName>
        <fullName evidence="5">PAS domain S-box protein</fullName>
    </submittedName>
</protein>
<dbReference type="Gene3D" id="3.30.450.20">
    <property type="entry name" value="PAS domain"/>
    <property type="match status" value="2"/>
</dbReference>
<dbReference type="Proteomes" id="UP000439022">
    <property type="component" value="Unassembled WGS sequence"/>
</dbReference>
<keyword evidence="6" id="KW-1185">Reference proteome</keyword>
<dbReference type="SMART" id="SM00065">
    <property type="entry name" value="GAF"/>
    <property type="match status" value="1"/>
</dbReference>
<gene>
    <name evidence="5" type="ORF">GJR96_17530</name>
</gene>
<evidence type="ECO:0000259" key="4">
    <source>
        <dbReference type="PROSITE" id="PS50113"/>
    </source>
</evidence>
<dbReference type="Pfam" id="PF00989">
    <property type="entry name" value="PAS"/>
    <property type="match status" value="1"/>
</dbReference>
<feature type="domain" description="PAS" evidence="3">
    <location>
        <begin position="111"/>
        <end position="182"/>
    </location>
</feature>
<feature type="coiled-coil region" evidence="1">
    <location>
        <begin position="226"/>
        <end position="256"/>
    </location>
</feature>
<dbReference type="PROSITE" id="PS50112">
    <property type="entry name" value="PAS"/>
    <property type="match status" value="2"/>
</dbReference>
<dbReference type="Pfam" id="PF13426">
    <property type="entry name" value="PAS_9"/>
    <property type="match status" value="1"/>
</dbReference>
<organism evidence="5 6">
    <name type="scientific">Haloferax litoreum</name>
    <dbReference type="NCBI Taxonomy" id="2666140"/>
    <lineage>
        <taxon>Archaea</taxon>
        <taxon>Methanobacteriati</taxon>
        <taxon>Methanobacteriota</taxon>
        <taxon>Stenosarchaea group</taxon>
        <taxon>Halobacteria</taxon>
        <taxon>Halobacteriales</taxon>
        <taxon>Haloferacaceae</taxon>
        <taxon>Haloferax</taxon>
    </lineage>
</organism>
<dbReference type="Gene3D" id="3.30.450.40">
    <property type="match status" value="1"/>
</dbReference>
<dbReference type="RefSeq" id="WP_151164809.1">
    <property type="nucleotide sequence ID" value="NZ_WKJO01000003.1"/>
</dbReference>
<name>A0A6A8GN02_9EURY</name>
<dbReference type="Pfam" id="PF13185">
    <property type="entry name" value="GAF_2"/>
    <property type="match status" value="1"/>
</dbReference>
<keyword evidence="1" id="KW-0175">Coiled coil</keyword>
<feature type="domain" description="Histidine kinase" evidence="2">
    <location>
        <begin position="545"/>
        <end position="758"/>
    </location>
</feature>
<evidence type="ECO:0000259" key="3">
    <source>
        <dbReference type="PROSITE" id="PS50112"/>
    </source>
</evidence>
<sequence length="759" mass="85578">MADWIREETPHTPVVEGDEGYPTGDLCIVDAEMVTEHWEWLQSKKECSHRVFFPILFVHSGESQRITDSVWNVVDEAISTPIRLPVFERRLKNLLQRRMLSENLHRELAVTKDKYRAVFDASNDAIVVIDPERDTIDDSNRQASELLGYSRAELAALSPRNRLFSSDSDSFDRFVDSVLGTGEGWTDELIVTKRSGDTIVAEVSASVLEMDDDSGRTRLVASIRDITERQQQQRELEHQRDQLDELHRINRTLRKTTQVVARASSRHELEREVCEQLARSDRYEFAWIGTVDEATKDIVPRQTAGPAGEYLESVTIRADDSPTGRGPAGTAVRECSVSIVQEIQSDPQFEPWRDRAATFGVHAVAGVPIHYDGEVYGVLAIYANLPNAFDRVEQAVLADLGVTIGHAINALQAHTEVKLFEEAVEQAGHAIYIANGNGIIEYVNSAFEESTGYTRDEVIGRHHSLLRVGEDEQAFPPDLWETIWAGETWQDETTGRRKDGRRQHVDQTVAPISGTGSSEEYFVAVRIDITDQRRRRQQLQTLHRIFRHNIRNELNVIQGYLDIIDEVTPPETAESPMSKIRASTEELLQISTQARRIERTFVGEDDGNTVNKRSFAEILIRQCSSARMQFGEATVEMTVPEVGNAMVDAEFETALEEILTNALRHNDSETPRAVCEVTVEETTHDVTQAVVSVRDNGPGIPEHERRVLSEGEETPLLHGSGLGLWLVNWIIKEIGGEIRIDDIDPRSTIVTLRLPLYRP</sequence>
<dbReference type="SMART" id="SM00086">
    <property type="entry name" value="PAC"/>
    <property type="match status" value="2"/>
</dbReference>
<evidence type="ECO:0000313" key="5">
    <source>
        <dbReference type="EMBL" id="MRX23747.1"/>
    </source>
</evidence>
<dbReference type="SMART" id="SM00387">
    <property type="entry name" value="HATPase_c"/>
    <property type="match status" value="1"/>
</dbReference>
<feature type="domain" description="PAC" evidence="4">
    <location>
        <begin position="489"/>
        <end position="541"/>
    </location>
</feature>
<dbReference type="Pfam" id="PF02518">
    <property type="entry name" value="HATPase_c"/>
    <property type="match status" value="1"/>
</dbReference>
<dbReference type="GO" id="GO:0006355">
    <property type="term" value="P:regulation of DNA-templated transcription"/>
    <property type="evidence" value="ECO:0007669"/>
    <property type="project" value="InterPro"/>
</dbReference>
<dbReference type="InterPro" id="IPR000014">
    <property type="entry name" value="PAS"/>
</dbReference>
<dbReference type="InterPro" id="IPR004358">
    <property type="entry name" value="Sig_transdc_His_kin-like_C"/>
</dbReference>
<dbReference type="CDD" id="cd00075">
    <property type="entry name" value="HATPase"/>
    <property type="match status" value="1"/>
</dbReference>
<feature type="domain" description="PAC" evidence="4">
    <location>
        <begin position="185"/>
        <end position="238"/>
    </location>
</feature>
<evidence type="ECO:0000259" key="2">
    <source>
        <dbReference type="PROSITE" id="PS50109"/>
    </source>
</evidence>
<dbReference type="InterPro" id="IPR035965">
    <property type="entry name" value="PAS-like_dom_sf"/>
</dbReference>
<dbReference type="NCBIfam" id="TIGR00229">
    <property type="entry name" value="sensory_box"/>
    <property type="match status" value="2"/>
</dbReference>
<reference evidence="5 6" key="1">
    <citation type="submission" date="2019-11" db="EMBL/GenBank/DDBJ databases">
        <title>Whole genome sequence of Haloferax sp. MBLA0076.</title>
        <authorList>
            <person name="Seo M.-J."/>
            <person name="Cho E.-S."/>
        </authorList>
    </citation>
    <scope>NUCLEOTIDE SEQUENCE [LARGE SCALE GENOMIC DNA]</scope>
    <source>
        <strain evidence="5 6">MBLA0076</strain>
    </source>
</reference>
<dbReference type="PANTHER" id="PTHR44757:SF2">
    <property type="entry name" value="BIOFILM ARCHITECTURE MAINTENANCE PROTEIN MBAA"/>
    <property type="match status" value="1"/>
</dbReference>
<dbReference type="InterPro" id="IPR029016">
    <property type="entry name" value="GAF-like_dom_sf"/>
</dbReference>
<dbReference type="EMBL" id="WKJO01000003">
    <property type="protein sequence ID" value="MRX23747.1"/>
    <property type="molecule type" value="Genomic_DNA"/>
</dbReference>
<dbReference type="AlphaFoldDB" id="A0A6A8GN02"/>
<dbReference type="InterPro" id="IPR000700">
    <property type="entry name" value="PAS-assoc_C"/>
</dbReference>
<dbReference type="PANTHER" id="PTHR44757">
    <property type="entry name" value="DIGUANYLATE CYCLASE DGCP"/>
    <property type="match status" value="1"/>
</dbReference>
<dbReference type="InterPro" id="IPR003018">
    <property type="entry name" value="GAF"/>
</dbReference>
<proteinExistence type="predicted"/>
<evidence type="ECO:0000256" key="1">
    <source>
        <dbReference type="SAM" id="Coils"/>
    </source>
</evidence>
<dbReference type="InterPro" id="IPR052155">
    <property type="entry name" value="Biofilm_reg_signaling"/>
</dbReference>
<feature type="domain" description="PAS" evidence="3">
    <location>
        <begin position="416"/>
        <end position="461"/>
    </location>
</feature>